<dbReference type="Proteomes" id="UP000046395">
    <property type="component" value="Unassembled WGS sequence"/>
</dbReference>
<dbReference type="Pfam" id="PF13181">
    <property type="entry name" value="TPR_8"/>
    <property type="match status" value="1"/>
</dbReference>
<evidence type="ECO:0000313" key="2">
    <source>
        <dbReference type="Proteomes" id="UP000046395"/>
    </source>
</evidence>
<organism evidence="2 3">
    <name type="scientific">Trichuris muris</name>
    <name type="common">Mouse whipworm</name>
    <dbReference type="NCBI Taxonomy" id="70415"/>
    <lineage>
        <taxon>Eukaryota</taxon>
        <taxon>Metazoa</taxon>
        <taxon>Ecdysozoa</taxon>
        <taxon>Nematoda</taxon>
        <taxon>Enoplea</taxon>
        <taxon>Dorylaimia</taxon>
        <taxon>Trichinellida</taxon>
        <taxon>Trichuridae</taxon>
        <taxon>Trichuris</taxon>
    </lineage>
</organism>
<dbReference type="Pfam" id="PF13432">
    <property type="entry name" value="TPR_16"/>
    <property type="match status" value="1"/>
</dbReference>
<dbReference type="Gene3D" id="1.25.40.10">
    <property type="entry name" value="Tetratricopeptide repeat domain"/>
    <property type="match status" value="4"/>
</dbReference>
<dbReference type="InterPro" id="IPR019734">
    <property type="entry name" value="TPR_rpt"/>
</dbReference>
<dbReference type="InterPro" id="IPR011990">
    <property type="entry name" value="TPR-like_helical_dom_sf"/>
</dbReference>
<dbReference type="PANTHER" id="PTHR10098:SF108">
    <property type="entry name" value="TETRATRICOPEPTIDE REPEAT PROTEIN 28"/>
    <property type="match status" value="1"/>
</dbReference>
<name>A0A5S6QMW6_TRIMR</name>
<evidence type="ECO:0000256" key="1">
    <source>
        <dbReference type="PROSITE-ProRule" id="PRU00339"/>
    </source>
</evidence>
<dbReference type="GO" id="GO:0042802">
    <property type="term" value="F:identical protein binding"/>
    <property type="evidence" value="ECO:0007669"/>
    <property type="project" value="InterPro"/>
</dbReference>
<reference evidence="3" key="1">
    <citation type="submission" date="2019-12" db="UniProtKB">
        <authorList>
            <consortium name="WormBaseParasite"/>
        </authorList>
    </citation>
    <scope>IDENTIFICATION</scope>
</reference>
<dbReference type="STRING" id="70415.A0A5S6QMW6"/>
<proteinExistence type="predicted"/>
<accession>A0A5S6QMW6</accession>
<dbReference type="SMART" id="SM00028">
    <property type="entry name" value="TPR"/>
    <property type="match status" value="19"/>
</dbReference>
<dbReference type="Pfam" id="PF07721">
    <property type="entry name" value="TPR_4"/>
    <property type="match status" value="1"/>
</dbReference>
<sequence length="1744" mass="192721">MLQAEAGLMDGGDEGSLGGDRAAVFQRLIDSAAEACAKGDYVGALNFYEAAVELDPKNHVLFSNRSAIFCKLARYEEAVESAERSLQLNPNWSRAFYRKGHALNCSGLWQQALVTFSAGLVKDPRNKQLLAAAVDCAKSCPLQERFTGAYSEMSALGLEKSAFLVVSAIGQELLSSGAITEAVNVLESALQIDSTSLTLKQSVLSALSSAHCTLGNEKLSLQYLQQDLAIAETLDDIRAKIRARRSLGYLCLKLLKPIEALEHFRILVELLVEVEEKEDACDVMFFVGQIYQKIGNLSSSLAVVRQCLDLAKQWELTEVFQARVAIFLGNLHLTMGNDSEAKAVLDEAVKAAKKCKAYKVEADALVVLGEAFLHCPTDAFHAKELFVKALRLLQEIGDVEAQCSVCSSLVISFWKLGNLKHAERWARKQLELSLAIDNQMLEAQACESLAFILCQTGAYQNARKLYHKQVELAKRIDDSDSLIRAFRALGICSTKLKLFNESVEFHKAELLEAQRCGSDSSECLARASLCLPLHETGNTGEAAKQAEASLELADSFSYQKVKSESYKCLAEFHIARGSIGKAIELYEKHLMIAQELNCIEDEMSACQSLGDAHFKILHYREALRYFAQFLAIAKELRDHKSIAVAYCMLGRCQLLLGKLDDALECHKYSLATSHVTGNVECKTEALLYVAEVLTEMRKPDAGLKISEKALNLAQSLHSRVLESRAYSHMSAAFLTLNKMERSMACLFKAKGAAEESKDPAAICEVLGKIGDCYRRQGLVSQAVVNFKKQVEFARMHSLFLEEVEALRSVAETSLEAELVDDALRYYQERLEVVKKSSTDHRLVLLENCLFDLASCHEKKKHWKRSASTYREILAVPPPIKLENVGLAHYGLGWALFHLGNFPGAAREFSACLESLDAHQTEFRIQILKLLAYCAFGSGLPDLCASHLKNRLSLARTAGLAHHELCALIDVAYVSENLSDAFEVAGTALKLARAQHYADAQLKALEYMAFCKEAELDLAGARLIAADIKQCAQESRLPKAEIVHLILLGVLDFDQHHFDSAATMLQEALDMAVAISDIQLETEIRLWLGLVLWAGEKLDKSRTMLESAWSHAISHCPLLSSDGFLRHDWCKISLHETIGVLLLALLVSLNLSTESLRVAETLRRIRLHFASESLGFFNHNLSSATEVNARDVGQAGLVCMQIENAFIVWTLKQGSVTVMSFQMKNYNLLSIAKLLRAESKLVTCPEQGFPRSHLLPAYQLQLPYQNAELIASTLVVSCMKCFGLEQAKVRLERAIEAAFPSNGFLPVVGFDAMSGFPFDVVLQSKAAADGVEVPTVLYDLQLSDVGNRDNLYAPSASTIFFNASTAASDKVLADIAHTLSATLVDVSQITKADIFNKLKCNRVLHLKLTWISTKKAFLLNSDNCATENLLTMSEIAQKRISATLLTVHVQFRLGDDTSLEYTSLMIATTLRAFGSSCVLLVGEPESSDSSISDFFLFFYQHLTRGASSSAAFSAACRAKQRDDAVCYIFGRDVFFHNKATLVGAALRPLLVTPDECRETFRVALHLIEKSLQRITAGEFKPMFTNESCIRNKVGDEVAGWQNLLEAVGFRREVAPGDDPVWYFPYGDPEGLLSHGSYLLQALLGLPQTALIGFSKFCKCAEPVGDVLYTLEALNDQLDDYLPQCEVTISQTLWKRSGVSLLFSALGFDKLRENELVCELKATRVNLTKKKLPMAIVVMKAIFNNV</sequence>
<evidence type="ECO:0000313" key="3">
    <source>
        <dbReference type="WBParaSite" id="TMUE_2000008202.1"/>
    </source>
</evidence>
<feature type="repeat" description="TPR" evidence="1">
    <location>
        <begin position="59"/>
        <end position="92"/>
    </location>
</feature>
<keyword evidence="1" id="KW-0802">TPR repeat</keyword>
<dbReference type="WBParaSite" id="TMUE_2000008202.1">
    <property type="protein sequence ID" value="TMUE_2000008202.1"/>
    <property type="gene ID" value="WBGene00288926"/>
</dbReference>
<dbReference type="SUPFAM" id="SSF48452">
    <property type="entry name" value="TPR-like"/>
    <property type="match status" value="6"/>
</dbReference>
<dbReference type="PANTHER" id="PTHR10098">
    <property type="entry name" value="RAPSYN-RELATED"/>
    <property type="match status" value="1"/>
</dbReference>
<dbReference type="PROSITE" id="PS50005">
    <property type="entry name" value="TPR"/>
    <property type="match status" value="1"/>
</dbReference>
<protein>
    <submittedName>
        <fullName evidence="3">TPR_REGION domain-containing protein</fullName>
    </submittedName>
</protein>
<keyword evidence="2" id="KW-1185">Reference proteome</keyword>
<dbReference type="InterPro" id="IPR011717">
    <property type="entry name" value="TPR-4"/>
</dbReference>